<dbReference type="PANTHER" id="PTHR34310:SF9">
    <property type="entry name" value="BLR5716 PROTEIN"/>
    <property type="match status" value="1"/>
</dbReference>
<reference evidence="2 3" key="1">
    <citation type="submission" date="2021-01" db="EMBL/GenBank/DDBJ databases">
        <title>Whole genome shotgun sequence of Microbispora siamensis NBRC 104113.</title>
        <authorList>
            <person name="Komaki H."/>
            <person name="Tamura T."/>
        </authorList>
    </citation>
    <scope>NUCLEOTIDE SEQUENCE [LARGE SCALE GENOMIC DNA]</scope>
    <source>
        <strain evidence="2 3">NBRC 104113</strain>
    </source>
</reference>
<accession>A0ABQ4GVE8</accession>
<dbReference type="Gene3D" id="2.170.150.40">
    <property type="entry name" value="Domain of unknown function (DUF427)"/>
    <property type="match status" value="1"/>
</dbReference>
<comment type="caution">
    <text evidence="2">The sequence shown here is derived from an EMBL/GenBank/DDBJ whole genome shotgun (WGS) entry which is preliminary data.</text>
</comment>
<dbReference type="PANTHER" id="PTHR34310">
    <property type="entry name" value="DUF427 DOMAIN PROTEIN (AFU_ORTHOLOGUE AFUA_3G02220)"/>
    <property type="match status" value="1"/>
</dbReference>
<dbReference type="InterPro" id="IPR007361">
    <property type="entry name" value="DUF427"/>
</dbReference>
<name>A0ABQ4GVE8_9ACTN</name>
<dbReference type="EMBL" id="BOOF01000040">
    <property type="protein sequence ID" value="GIH65401.1"/>
    <property type="molecule type" value="Genomic_DNA"/>
</dbReference>
<dbReference type="Proteomes" id="UP000660454">
    <property type="component" value="Unassembled WGS sequence"/>
</dbReference>
<evidence type="ECO:0000259" key="1">
    <source>
        <dbReference type="Pfam" id="PF04248"/>
    </source>
</evidence>
<organism evidence="2 3">
    <name type="scientific">Microbispora siamensis</name>
    <dbReference type="NCBI Taxonomy" id="564413"/>
    <lineage>
        <taxon>Bacteria</taxon>
        <taxon>Bacillati</taxon>
        <taxon>Actinomycetota</taxon>
        <taxon>Actinomycetes</taxon>
        <taxon>Streptosporangiales</taxon>
        <taxon>Streptosporangiaceae</taxon>
        <taxon>Microbispora</taxon>
    </lineage>
</organism>
<evidence type="ECO:0000313" key="3">
    <source>
        <dbReference type="Proteomes" id="UP000660454"/>
    </source>
</evidence>
<evidence type="ECO:0000313" key="2">
    <source>
        <dbReference type="EMBL" id="GIH65401.1"/>
    </source>
</evidence>
<protein>
    <recommendedName>
        <fullName evidence="1">DUF427 domain-containing protein</fullName>
    </recommendedName>
</protein>
<dbReference type="InterPro" id="IPR038694">
    <property type="entry name" value="DUF427_sf"/>
</dbReference>
<sequence>MHANLNQLSVRLGITQLIRMAFFAAWRCICVTVEYANSGRTAGEHRPPSEMFDGIHMNTQEHRIELTYASDHVVVRVNDTVVATSSRALVLTETNCPPRYYLPQEDVKMDLLRSTTTTSHCPYKGDAVYWSVDTGEAPVEDVVWSYPEPFAQVEQIRGRLAFWAEKPGVTLEVNGQVA</sequence>
<gene>
    <name evidence="2" type="ORF">Msi02_62180</name>
</gene>
<dbReference type="Pfam" id="PF04248">
    <property type="entry name" value="NTP_transf_9"/>
    <property type="match status" value="1"/>
</dbReference>
<proteinExistence type="predicted"/>
<feature type="domain" description="DUF427" evidence="1">
    <location>
        <begin position="73"/>
        <end position="165"/>
    </location>
</feature>
<keyword evidence="3" id="KW-1185">Reference proteome</keyword>